<proteinExistence type="predicted"/>
<sequence>MEEGDYWESFHVSENQTTVAKRKGNITLLAWKDETVVTLLSSWNNTGMTSTKRYIQDSSNPLQHHYSIIENNFWGFHDN</sequence>
<keyword evidence="2" id="KW-1185">Reference proteome</keyword>
<dbReference type="VEuPathDB" id="VectorBase:GPPI043095"/>
<protein>
    <submittedName>
        <fullName evidence="1">Uncharacterized protein</fullName>
    </submittedName>
</protein>
<evidence type="ECO:0000313" key="1">
    <source>
        <dbReference type="EnsemblMetazoa" id="GPPI043095-PA"/>
    </source>
</evidence>
<evidence type="ECO:0000313" key="2">
    <source>
        <dbReference type="Proteomes" id="UP000092460"/>
    </source>
</evidence>
<accession>A0A1B0BX10</accession>
<reference evidence="2" key="1">
    <citation type="submission" date="2015-01" db="EMBL/GenBank/DDBJ databases">
        <authorList>
            <person name="Aksoy S."/>
            <person name="Warren W."/>
            <person name="Wilson R.K."/>
        </authorList>
    </citation>
    <scope>NUCLEOTIDE SEQUENCE [LARGE SCALE GENOMIC DNA]</scope>
    <source>
        <strain evidence="2">IAEA</strain>
    </source>
</reference>
<organism evidence="1 2">
    <name type="scientific">Glossina palpalis gambiensis</name>
    <dbReference type="NCBI Taxonomy" id="67801"/>
    <lineage>
        <taxon>Eukaryota</taxon>
        <taxon>Metazoa</taxon>
        <taxon>Ecdysozoa</taxon>
        <taxon>Arthropoda</taxon>
        <taxon>Hexapoda</taxon>
        <taxon>Insecta</taxon>
        <taxon>Pterygota</taxon>
        <taxon>Neoptera</taxon>
        <taxon>Endopterygota</taxon>
        <taxon>Diptera</taxon>
        <taxon>Brachycera</taxon>
        <taxon>Muscomorpha</taxon>
        <taxon>Hippoboscoidea</taxon>
        <taxon>Glossinidae</taxon>
        <taxon>Glossina</taxon>
    </lineage>
</organism>
<name>A0A1B0BX10_9MUSC</name>
<dbReference type="EnsemblMetazoa" id="GPPI043095-RA">
    <property type="protein sequence ID" value="GPPI043095-PA"/>
    <property type="gene ID" value="GPPI043095"/>
</dbReference>
<reference evidence="1" key="2">
    <citation type="submission" date="2020-05" db="UniProtKB">
        <authorList>
            <consortium name="EnsemblMetazoa"/>
        </authorList>
    </citation>
    <scope>IDENTIFICATION</scope>
    <source>
        <strain evidence="1">IAEA</strain>
    </source>
</reference>
<dbReference type="Proteomes" id="UP000092460">
    <property type="component" value="Unassembled WGS sequence"/>
</dbReference>
<dbReference type="EMBL" id="JXJN01022022">
    <property type="status" value="NOT_ANNOTATED_CDS"/>
    <property type="molecule type" value="Genomic_DNA"/>
</dbReference>
<dbReference type="AlphaFoldDB" id="A0A1B0BX10"/>